<dbReference type="InterPro" id="IPR000730">
    <property type="entry name" value="Pr_cel_nuc_antig"/>
</dbReference>
<evidence type="ECO:0000256" key="2">
    <source>
        <dbReference type="ARBA" id="ARBA00023125"/>
    </source>
</evidence>
<dbReference type="GO" id="GO:0006272">
    <property type="term" value="P:leading strand elongation"/>
    <property type="evidence" value="ECO:0007669"/>
    <property type="project" value="TreeGrafter"/>
</dbReference>
<dbReference type="InterPro" id="IPR022648">
    <property type="entry name" value="Pr_cel_nuc_antig_N"/>
</dbReference>
<dbReference type="OMA" id="KERTADY"/>
<dbReference type="GO" id="GO:0003677">
    <property type="term" value="F:DNA binding"/>
    <property type="evidence" value="ECO:0007669"/>
    <property type="project" value="UniProtKB-KW"/>
</dbReference>
<proteinExistence type="inferred from homology"/>
<dbReference type="CDD" id="cd00577">
    <property type="entry name" value="PCNA"/>
    <property type="match status" value="1"/>
</dbReference>
<keyword evidence="2 4" id="KW-0238">DNA-binding</keyword>
<reference evidence="8 9" key="1">
    <citation type="journal article" date="2013" name="Curr. Biol.">
        <title>The Genome of the Foraminiferan Reticulomyxa filosa.</title>
        <authorList>
            <person name="Glockner G."/>
            <person name="Hulsmann N."/>
            <person name="Schleicher M."/>
            <person name="Noegel A.A."/>
            <person name="Eichinger L."/>
            <person name="Gallinger C."/>
            <person name="Pawlowski J."/>
            <person name="Sierra R."/>
            <person name="Euteneuer U."/>
            <person name="Pillet L."/>
            <person name="Moustafa A."/>
            <person name="Platzer M."/>
            <person name="Groth M."/>
            <person name="Szafranski K."/>
            <person name="Schliwa M."/>
        </authorList>
    </citation>
    <scope>NUCLEOTIDE SEQUENCE [LARGE SCALE GENOMIC DNA]</scope>
</reference>
<name>X6N2X9_RETFI</name>
<evidence type="ECO:0000256" key="1">
    <source>
        <dbReference type="ARBA" id="ARBA00010462"/>
    </source>
</evidence>
<evidence type="ECO:0000313" key="9">
    <source>
        <dbReference type="Proteomes" id="UP000023152"/>
    </source>
</evidence>
<dbReference type="PROSITE" id="PS01251">
    <property type="entry name" value="PCNA_1"/>
    <property type="match status" value="1"/>
</dbReference>
<feature type="region of interest" description="Disordered" evidence="5">
    <location>
        <begin position="246"/>
        <end position="267"/>
    </location>
</feature>
<sequence>MLYIYTATLRCILKKKKKKITKFLLFFFLTRPRLERGPVESSFALKKISRIMAFEATLGQGEIFKKIIFAIVDLVQDGNFECDSDGIRLQAMDTSHVSLVSLFLNKDSFDNYKCETPITLGINFQSLTKVLKCSKMDDSLHLSTDPSSKDELSIVFSDKNDRRTSTFQLKLMEIDSERLVIPETNYVCEIVMSSKEFKQIMTDLHNIGESLTIGGSKEGVRFAITGEIGSGDLTYRNSDAVIPIKKKKSKKHSDDGQSQTQSVQDDKDLVIECEDDTTSGSHVKIQCEQAVTQNFALKYLVSFTKGTTLSPLVHLSMSPDIPLVVRFDIETLGYLKYYLAPKIDDE</sequence>
<evidence type="ECO:0000256" key="4">
    <source>
        <dbReference type="RuleBase" id="RU003671"/>
    </source>
</evidence>
<evidence type="ECO:0000259" key="6">
    <source>
        <dbReference type="Pfam" id="PF00705"/>
    </source>
</evidence>
<dbReference type="Pfam" id="PF00705">
    <property type="entry name" value="PCNA_N"/>
    <property type="match status" value="1"/>
</dbReference>
<dbReference type="Pfam" id="PF02747">
    <property type="entry name" value="PCNA_C"/>
    <property type="match status" value="2"/>
</dbReference>
<dbReference type="OrthoDB" id="534348at2759"/>
<dbReference type="GO" id="GO:0043626">
    <property type="term" value="C:PCNA complex"/>
    <property type="evidence" value="ECO:0007669"/>
    <property type="project" value="TreeGrafter"/>
</dbReference>
<evidence type="ECO:0000259" key="7">
    <source>
        <dbReference type="Pfam" id="PF02747"/>
    </source>
</evidence>
<comment type="subcellular location">
    <subcellularLocation>
        <location evidence="3">Nucleus</location>
    </subcellularLocation>
</comment>
<comment type="caution">
    <text evidence="8">The sequence shown here is derived from an EMBL/GenBank/DDBJ whole genome shotgun (WGS) entry which is preliminary data.</text>
</comment>
<dbReference type="GO" id="GO:0006275">
    <property type="term" value="P:regulation of DNA replication"/>
    <property type="evidence" value="ECO:0007669"/>
    <property type="project" value="InterPro"/>
</dbReference>
<dbReference type="GO" id="GO:0030337">
    <property type="term" value="F:DNA polymerase processivity factor activity"/>
    <property type="evidence" value="ECO:0007669"/>
    <property type="project" value="InterPro"/>
</dbReference>
<evidence type="ECO:0000256" key="3">
    <source>
        <dbReference type="RuleBase" id="RU000641"/>
    </source>
</evidence>
<feature type="domain" description="Proliferating cell nuclear antigen PCNA C-terminal" evidence="7">
    <location>
        <begin position="181"/>
        <end position="239"/>
    </location>
</feature>
<keyword evidence="3" id="KW-0539">Nucleus</keyword>
<dbReference type="Gene3D" id="3.70.10.10">
    <property type="match status" value="1"/>
</dbReference>
<dbReference type="HAMAP" id="MF_00317">
    <property type="entry name" value="DNApol_clamp_arch"/>
    <property type="match status" value="1"/>
</dbReference>
<dbReference type="GO" id="GO:0019985">
    <property type="term" value="P:translesion synthesis"/>
    <property type="evidence" value="ECO:0007669"/>
    <property type="project" value="TreeGrafter"/>
</dbReference>
<accession>X6N2X9</accession>
<dbReference type="InterPro" id="IPR022649">
    <property type="entry name" value="Pr_cel_nuc_antig_C"/>
</dbReference>
<dbReference type="NCBIfam" id="TIGR00590">
    <property type="entry name" value="pcna"/>
    <property type="match status" value="1"/>
</dbReference>
<organism evidence="8 9">
    <name type="scientific">Reticulomyxa filosa</name>
    <dbReference type="NCBI Taxonomy" id="46433"/>
    <lineage>
        <taxon>Eukaryota</taxon>
        <taxon>Sar</taxon>
        <taxon>Rhizaria</taxon>
        <taxon>Retaria</taxon>
        <taxon>Foraminifera</taxon>
        <taxon>Monothalamids</taxon>
        <taxon>Reticulomyxidae</taxon>
        <taxon>Reticulomyxa</taxon>
    </lineage>
</organism>
<protein>
    <recommendedName>
        <fullName evidence="3">DNA sliding clamp PCNA</fullName>
    </recommendedName>
</protein>
<dbReference type="Proteomes" id="UP000023152">
    <property type="component" value="Unassembled WGS sequence"/>
</dbReference>
<comment type="function">
    <text evidence="3">This protein is an auxiliary protein of DNA polymerase delta and is involved in the control of eukaryotic DNA replication by increasing the polymerase's processivity during elongation of the leading strand.</text>
</comment>
<feature type="domain" description="Proliferating cell nuclear antigen PCNA C-terminal" evidence="7">
    <location>
        <begin position="241"/>
        <end position="342"/>
    </location>
</feature>
<gene>
    <name evidence="8" type="ORF">RFI_16813</name>
</gene>
<evidence type="ECO:0000313" key="8">
    <source>
        <dbReference type="EMBL" id="ETO20401.1"/>
    </source>
</evidence>
<dbReference type="PANTHER" id="PTHR11352">
    <property type="entry name" value="PROLIFERATING CELL NUCLEAR ANTIGEN"/>
    <property type="match status" value="1"/>
</dbReference>
<dbReference type="PANTHER" id="PTHR11352:SF0">
    <property type="entry name" value="PROLIFERATING CELL NUCLEAR ANTIGEN"/>
    <property type="match status" value="1"/>
</dbReference>
<dbReference type="InterPro" id="IPR046938">
    <property type="entry name" value="DNA_clamp_sf"/>
</dbReference>
<feature type="domain" description="Proliferating cell nuclear antigen PCNA N-terminal" evidence="6">
    <location>
        <begin position="54"/>
        <end position="176"/>
    </location>
</feature>
<dbReference type="PRINTS" id="PR00339">
    <property type="entry name" value="PCNACYCLIN"/>
</dbReference>
<keyword evidence="9" id="KW-1185">Reference proteome</keyword>
<dbReference type="AlphaFoldDB" id="X6N2X9"/>
<evidence type="ECO:0000256" key="5">
    <source>
        <dbReference type="SAM" id="MobiDB-lite"/>
    </source>
</evidence>
<dbReference type="GO" id="GO:0006298">
    <property type="term" value="P:mismatch repair"/>
    <property type="evidence" value="ECO:0007669"/>
    <property type="project" value="TreeGrafter"/>
</dbReference>
<comment type="similarity">
    <text evidence="1 4">Belongs to the PCNA family.</text>
</comment>
<keyword evidence="4" id="KW-0235">DNA replication</keyword>
<dbReference type="SUPFAM" id="SSF55979">
    <property type="entry name" value="DNA clamp"/>
    <property type="match status" value="2"/>
</dbReference>
<dbReference type="EMBL" id="ASPP01012640">
    <property type="protein sequence ID" value="ETO20401.1"/>
    <property type="molecule type" value="Genomic_DNA"/>
</dbReference>
<dbReference type="InterPro" id="IPR022659">
    <property type="entry name" value="Pr_cel_nuc_antig_CS"/>
</dbReference>